<dbReference type="SMART" id="SM00530">
    <property type="entry name" value="HTH_XRE"/>
    <property type="match status" value="1"/>
</dbReference>
<feature type="domain" description="HTH cro/C1-type" evidence="1">
    <location>
        <begin position="66"/>
        <end position="119"/>
    </location>
</feature>
<sequence>MTDKMRDEFEKSPRFRGMDFTRSATHPDYYNSPYANGAWDGWKAAKEVDGAVRNPEPSPLKFSERLAYLRATQGLTQRELAAATGLSWSMISRYEAGECRPRLKAIFALEKALGCPGQFQGASHD</sequence>
<evidence type="ECO:0000313" key="3">
    <source>
        <dbReference type="Proteomes" id="UP000063434"/>
    </source>
</evidence>
<dbReference type="InterPro" id="IPR001387">
    <property type="entry name" value="Cro/C1-type_HTH"/>
</dbReference>
<protein>
    <submittedName>
        <fullName evidence="2">Transcriptional repressor DicA</fullName>
    </submittedName>
</protein>
<gene>
    <name evidence="2" type="ORF">PFL603g_00214</name>
</gene>
<organism evidence="2 3">
    <name type="scientific">Pseudomonas fluorescens</name>
    <dbReference type="NCBI Taxonomy" id="294"/>
    <lineage>
        <taxon>Bacteria</taxon>
        <taxon>Pseudomonadati</taxon>
        <taxon>Pseudomonadota</taxon>
        <taxon>Gammaproteobacteria</taxon>
        <taxon>Pseudomonadales</taxon>
        <taxon>Pseudomonadaceae</taxon>
        <taxon>Pseudomonas</taxon>
    </lineage>
</organism>
<dbReference type="CDD" id="cd00093">
    <property type="entry name" value="HTH_XRE"/>
    <property type="match status" value="1"/>
</dbReference>
<proteinExistence type="predicted"/>
<dbReference type="PROSITE" id="PS50943">
    <property type="entry name" value="HTH_CROC1"/>
    <property type="match status" value="1"/>
</dbReference>
<reference evidence="2 3" key="1">
    <citation type="submission" date="2015-05" db="EMBL/GenBank/DDBJ databases">
        <title>A genomic and transcriptomic approach to investigate the blue pigment phenotype in Pseudomonas fluorescens.</title>
        <authorList>
            <person name="Andreani N.A."/>
            <person name="Cardazzo B."/>
        </authorList>
    </citation>
    <scope>NUCLEOTIDE SEQUENCE [LARGE SCALE GENOMIC DNA]</scope>
    <source>
        <strain evidence="2 3">Ps_40</strain>
    </source>
</reference>
<dbReference type="AlphaFoldDB" id="A0A120G5H7"/>
<dbReference type="SUPFAM" id="SSF47413">
    <property type="entry name" value="lambda repressor-like DNA-binding domains"/>
    <property type="match status" value="1"/>
</dbReference>
<name>A0A120G5H7_PSEFL</name>
<dbReference type="EMBL" id="LCYC01000003">
    <property type="protein sequence ID" value="KWV84116.1"/>
    <property type="molecule type" value="Genomic_DNA"/>
</dbReference>
<dbReference type="PATRIC" id="fig|294.195.peg.230"/>
<dbReference type="Proteomes" id="UP000063434">
    <property type="component" value="Unassembled WGS sequence"/>
</dbReference>
<dbReference type="Pfam" id="PF01381">
    <property type="entry name" value="HTH_3"/>
    <property type="match status" value="1"/>
</dbReference>
<dbReference type="InterPro" id="IPR010982">
    <property type="entry name" value="Lambda_DNA-bd_dom_sf"/>
</dbReference>
<dbReference type="GO" id="GO:0003677">
    <property type="term" value="F:DNA binding"/>
    <property type="evidence" value="ECO:0007669"/>
    <property type="project" value="InterPro"/>
</dbReference>
<dbReference type="Gene3D" id="1.10.260.40">
    <property type="entry name" value="lambda repressor-like DNA-binding domains"/>
    <property type="match status" value="1"/>
</dbReference>
<accession>A0A120G5H7</accession>
<comment type="caution">
    <text evidence="2">The sequence shown here is derived from an EMBL/GenBank/DDBJ whole genome shotgun (WGS) entry which is preliminary data.</text>
</comment>
<evidence type="ECO:0000259" key="1">
    <source>
        <dbReference type="PROSITE" id="PS50943"/>
    </source>
</evidence>
<evidence type="ECO:0000313" key="2">
    <source>
        <dbReference type="EMBL" id="KWV84116.1"/>
    </source>
</evidence>
<dbReference type="RefSeq" id="WP_060765637.1">
    <property type="nucleotide sequence ID" value="NZ_LCYC01000003.1"/>
</dbReference>